<feature type="region of interest" description="Disordered" evidence="1">
    <location>
        <begin position="296"/>
        <end position="315"/>
    </location>
</feature>
<comment type="caution">
    <text evidence="2">The sequence shown here is derived from an EMBL/GenBank/DDBJ whole genome shotgun (WGS) entry which is preliminary data.</text>
</comment>
<dbReference type="EMBL" id="CAMXCT030004624">
    <property type="protein sequence ID" value="CAL4797074.1"/>
    <property type="molecule type" value="Genomic_DNA"/>
</dbReference>
<keyword evidence="4" id="KW-1185">Reference proteome</keyword>
<dbReference type="CDD" id="cd20336">
    <property type="entry name" value="Rcat_RBR"/>
    <property type="match status" value="1"/>
</dbReference>
<evidence type="ECO:0000313" key="3">
    <source>
        <dbReference type="EMBL" id="CAL4797074.1"/>
    </source>
</evidence>
<proteinExistence type="predicted"/>
<dbReference type="EMBL" id="CAMXCT020004624">
    <property type="protein sequence ID" value="CAL1163137.1"/>
    <property type="molecule type" value="Genomic_DNA"/>
</dbReference>
<evidence type="ECO:0000313" key="4">
    <source>
        <dbReference type="Proteomes" id="UP001152797"/>
    </source>
</evidence>
<reference evidence="2" key="1">
    <citation type="submission" date="2022-10" db="EMBL/GenBank/DDBJ databases">
        <authorList>
            <person name="Chen Y."/>
            <person name="Dougan E. K."/>
            <person name="Chan C."/>
            <person name="Rhodes N."/>
            <person name="Thang M."/>
        </authorList>
    </citation>
    <scope>NUCLEOTIDE SEQUENCE</scope>
</reference>
<reference evidence="3 4" key="2">
    <citation type="submission" date="2024-05" db="EMBL/GenBank/DDBJ databases">
        <authorList>
            <person name="Chen Y."/>
            <person name="Shah S."/>
            <person name="Dougan E. K."/>
            <person name="Thang M."/>
            <person name="Chan C."/>
        </authorList>
    </citation>
    <scope>NUCLEOTIDE SEQUENCE [LARGE SCALE GENOMIC DNA]</scope>
</reference>
<dbReference type="EMBL" id="CAMXCT010004624">
    <property type="protein sequence ID" value="CAI4009762.1"/>
    <property type="molecule type" value="Genomic_DNA"/>
</dbReference>
<dbReference type="OrthoDB" id="436435at2759"/>
<feature type="compositionally biased region" description="Basic and acidic residues" evidence="1">
    <location>
        <begin position="357"/>
        <end position="376"/>
    </location>
</feature>
<feature type="region of interest" description="Disordered" evidence="1">
    <location>
        <begin position="1581"/>
        <end position="1612"/>
    </location>
</feature>
<evidence type="ECO:0000313" key="2">
    <source>
        <dbReference type="EMBL" id="CAI4009762.1"/>
    </source>
</evidence>
<protein>
    <submittedName>
        <fullName evidence="2">Uncharacterized protein</fullName>
    </submittedName>
</protein>
<dbReference type="Proteomes" id="UP001152797">
    <property type="component" value="Unassembled WGS sequence"/>
</dbReference>
<dbReference type="Gene3D" id="1.20.120.1750">
    <property type="match status" value="1"/>
</dbReference>
<gene>
    <name evidence="2" type="ORF">C1SCF055_LOCUS35097</name>
</gene>
<name>A0A9P1GGJ5_9DINO</name>
<feature type="region of interest" description="Disordered" evidence="1">
    <location>
        <begin position="332"/>
        <end position="380"/>
    </location>
</feature>
<accession>A0A9P1GGJ5</accession>
<evidence type="ECO:0000256" key="1">
    <source>
        <dbReference type="SAM" id="MobiDB-lite"/>
    </source>
</evidence>
<organism evidence="2">
    <name type="scientific">Cladocopium goreaui</name>
    <dbReference type="NCBI Taxonomy" id="2562237"/>
    <lineage>
        <taxon>Eukaryota</taxon>
        <taxon>Sar</taxon>
        <taxon>Alveolata</taxon>
        <taxon>Dinophyceae</taxon>
        <taxon>Suessiales</taxon>
        <taxon>Symbiodiniaceae</taxon>
        <taxon>Cladocopium</taxon>
    </lineage>
</organism>
<sequence length="1937" mass="216996">MQDRCLRSLATHLEAAPDEFIMARFTLQQILDDLLGPLRRADSSEIVEIFYECANLVLDIVDSRGIFASCYAIVTPSLAASALQGLLEAVGQHRGGLQEKMLQRLSKEFCRKVGEHPCLHQPFSSWMQWTEEQMDPDTSSLPYLLYFAWRGSGTALLGLQLGQGKHLQDLRRNAAQERVKLVKLVKGFRCRSMGRAVSSNFNVFSAVRRAVRHQHLLDDLAQDVARGKLRGAEVQQFLVLFSEGEEAEWMMFLNALVHQAGSTAAAGKALQELLQRAGAAGAPVDSALGWAKALSKPERAGGARSAQTASVGREVPEKTLGRTFYGCRVADGTNGFQPQKRQPPEIQDLPVSSMPGFEHERERRRRQDQEREREDQMCASRGDSRCCPNCGKVIEKNGGCDEMTCGAHAHTQVQHREGCGHTFHWSQAPPYRPRLAEQRQPPGFSAILAWVLSEQDFQSPHAAAAAEVALHGLSPEDRRYACANACACAFIKQNQTQPGLATALTAPNCQRLRDSLGFQEQRLARVVAAFCDPQQLPSSDSLVAAVFLGRDDWEQVAGNNETQAQRLKNAIVNLLVAILGAPDNNHLMLLLLEPRAMLQSFPVGFCFGAMPGPEGYHFDCGCVLDVHGRATRNRAPLNNSHLHFVNFCSWSVMAIGLWIFPENCHDIGQVLTERHIREVDGGRRAACLADSARSFAMNYALQNFECVCRHQGHTEEDRSLACAHLFQRFRQRAVNAPAEFARSFPTAEARQRYEEIWRVMIDEIVQELPQLRSQADQDSEAQDQLKRLQEFRSSLSYMQHFFHDYEKCTLALPVVPELKFVADLVNRKEELAHLPLLGHFVRLRNWIFDRLDGALPKEYLKEPLKVLLKRAMQKDEKMNHRSKKIQCDATLRSLKLFIDSWRAFYDVNQGAIPVECQAGRAAMGLEAQETRLEKIGHGELPLSFFLSSQPEMVAKFLCNSWNELVDAAALALNQLGTNHATNWAAQMQKAAPVSLADLFFQEHLVETLQSRALQRSVLRNLCPSEPRVPRVRWTAVQLEMLSSSWIHRIQKLDFPEMEEFKSAIEDSSSFTTALSDEKREEVLDKLARMHLAELQVSRDWLRQIQARLSASEASALILEHPDVRDQWSGIPQAALEILEGIPIAALPQLLRLLEEENGDFGHHLSPLLKEPVAPCDLNGILEDFTSSKACELAKRDALLRETISNLENQPFCEHAMKCVSEPLLKMYMEVYMYKPDETPLGGLPERIRGCHLLAVLQSLRSGLREVRRRKAELDQGWDDVQLLETLGERTAWDPQQGLQALPEWVLAEAKMGEASAAVPWWEAALEEVPEVSPAAHAEMGSLWSLDLNVLSFMCWACHVDSVDPSDAYLQHLAGTSAAKVLSFCGWNQDTVDHQECLNRFLNSYEKQMMASRTKEGSSAWQRSLSAVQLIPLKTLLDYKDLDFEAVSQELWQIATSASPSQGQWSPEPLLKHLWRRFLDSFVLQSSPELEDAVSRVLGAMPKMVNVPREAADLALSGQDIILKYRDQYFEVKSVSPAEPSTAEVQCKAAVGSAKIQRVWRAWRVRQALKETNSSTFAAALRSPKEMEADEQETLESSKVSENVETEDHEVHGVKTKTVEPPHVDQAQATPMSNGYPAAATVSAPMGQVPSVEPVEQSSEMEETRSVRSLVSLVASQSSFRLGAGDAITAWHRFTLTPELLADTSYFRTMAEVEGNRKWEDHFVAAMGKLPEGPVGWASTLLKECIHIKKALRRQTPPPVSSLTEHELYALLCYTMELRKKWKQADVKMNFAAKVSALVLHELEDVEMTICTQHFKKALEKCQPVTLQPPSLFCVMMNECLEQIHEFSVGEEVYWPTYTSWSSSKEPILQAAHALGGFVVQLDAPRSASDISVFRSAPREAPPEFVLPVNTALRVKMVATDAGETQVVLLLEEVDDED</sequence>